<evidence type="ECO:0000256" key="1">
    <source>
        <dbReference type="SAM" id="SignalP"/>
    </source>
</evidence>
<dbReference type="InterPro" id="IPR015305">
    <property type="entry name" value="DUF1961"/>
</dbReference>
<dbReference type="PROSITE" id="PS51257">
    <property type="entry name" value="PROKAR_LIPOPROTEIN"/>
    <property type="match status" value="1"/>
</dbReference>
<keyword evidence="1" id="KW-0732">Signal</keyword>
<accession>A0ABT5KWW2</accession>
<dbReference type="Gene3D" id="2.60.120.200">
    <property type="match status" value="1"/>
</dbReference>
<dbReference type="RefSeq" id="WP_273637625.1">
    <property type="nucleotide sequence ID" value="NZ_JAQQXP010000001.1"/>
</dbReference>
<dbReference type="SUPFAM" id="SSF49899">
    <property type="entry name" value="Concanavalin A-like lectins/glucanases"/>
    <property type="match status" value="1"/>
</dbReference>
<sequence>MNKRCLHLLFCVLFLSVFSGCTERLASPNPPPDMTSSEPSPSAAVSKGMLLYSNAMASAEDVSDWVMEGPGILTFDDGWMQMSSPNETMHHVFWCPEEFPDNFIAEWQAQPLKTDAGLTIVFFAAKGANGESIFDPSLPARDGTFSQYTEGSINSYHISYYANAAHNPDRGHANLRKNNTFTLLQEGKVGIPTYSDQVHQIRLVKHHNHIQLFVDGDKVIDYTDDQPVINGVDTGAPYTSGRIGFRQMKWTHFQYRNFNVWAID</sequence>
<reference evidence="2 3" key="1">
    <citation type="submission" date="2022-10" db="EMBL/GenBank/DDBJ databases">
        <title>Alteromonas sp. chi3 Genome sequencing.</title>
        <authorList>
            <person name="Park S."/>
        </authorList>
    </citation>
    <scope>NUCLEOTIDE SEQUENCE [LARGE SCALE GENOMIC DNA]</scope>
    <source>
        <strain evidence="3">chi3</strain>
    </source>
</reference>
<gene>
    <name evidence="2" type="ORF">OIK42_00645</name>
</gene>
<dbReference type="Pfam" id="PF09224">
    <property type="entry name" value="DUF1961"/>
    <property type="match status" value="1"/>
</dbReference>
<dbReference type="EMBL" id="JAQQXP010000001">
    <property type="protein sequence ID" value="MDC8829255.1"/>
    <property type="molecule type" value="Genomic_DNA"/>
</dbReference>
<organism evidence="2 3">
    <name type="scientific">Alteromonas gilva</name>
    <dbReference type="NCBI Taxonomy" id="2987522"/>
    <lineage>
        <taxon>Bacteria</taxon>
        <taxon>Pseudomonadati</taxon>
        <taxon>Pseudomonadota</taxon>
        <taxon>Gammaproteobacteria</taxon>
        <taxon>Alteromonadales</taxon>
        <taxon>Alteromonadaceae</taxon>
        <taxon>Alteromonas/Salinimonas group</taxon>
        <taxon>Alteromonas</taxon>
    </lineage>
</organism>
<name>A0ABT5KWW2_9ALTE</name>
<keyword evidence="3" id="KW-1185">Reference proteome</keyword>
<evidence type="ECO:0000313" key="3">
    <source>
        <dbReference type="Proteomes" id="UP001218788"/>
    </source>
</evidence>
<feature type="chain" id="PRO_5046115110" evidence="1">
    <location>
        <begin position="27"/>
        <end position="264"/>
    </location>
</feature>
<comment type="caution">
    <text evidence="2">The sequence shown here is derived from an EMBL/GenBank/DDBJ whole genome shotgun (WGS) entry which is preliminary data.</text>
</comment>
<evidence type="ECO:0000313" key="2">
    <source>
        <dbReference type="EMBL" id="MDC8829255.1"/>
    </source>
</evidence>
<protein>
    <submittedName>
        <fullName evidence="2">DUF1961 family protein</fullName>
    </submittedName>
</protein>
<feature type="signal peptide" evidence="1">
    <location>
        <begin position="1"/>
        <end position="26"/>
    </location>
</feature>
<dbReference type="InterPro" id="IPR013320">
    <property type="entry name" value="ConA-like_dom_sf"/>
</dbReference>
<dbReference type="Proteomes" id="UP001218788">
    <property type="component" value="Unassembled WGS sequence"/>
</dbReference>
<proteinExistence type="predicted"/>